<sequence>MYTDAFRNTFFVDFLEFFGLTKTFKDINNVRPSLRKSEGSNYDAERATYNSDGSANSHEVSSEVVGEKESADKNSVPQPEEKDPFLVEYSGEDDPEHPLNWSVGKRALTVAEVFVLSCVTYMGSSIYTPGQEQIQQEFHVGHVVGTLNLSMYVLGYGLGPIIFSPLSEFATIGRQQLYIWTLFGYTMLQVGCALVNNIAGLVILRFITGILCSPSLSTGGATIGDIVAPNYVPAFMGVWSIGTVCAPIIGPLLGASMVVAEDWRFIFWLLMWLSSLTLIVLVFFFPETSNENILYRRAVRLRKLTGDNRYYTLKEREESKLSFKEFIFTALYRPFEMIIKDPIVLALDLYIALCYGTFYLFFEAFPIVFVGIYNFTLIEMGLAFLGFCVGCIIAYAVCMLFLVKVVGKQFQDGTFTPETFMQLAMGVCWSLPLSLFLFGWTASVHWILPIISEIFFILCVFNLFQATFSYLAVSYPKYMASVFAGNGLMRAGFACAFPLFGRAMYNNLAIDGYPVAWGSSLLGFVSIGLAVIPFALYKYGPYLRSKSTFSG</sequence>
<dbReference type="CDD" id="cd17323">
    <property type="entry name" value="MFS_Tpo1_MDR_like"/>
    <property type="match status" value="1"/>
</dbReference>
<feature type="transmembrane region" description="Helical" evidence="6">
    <location>
        <begin position="343"/>
        <end position="362"/>
    </location>
</feature>
<dbReference type="GO" id="GO:0042910">
    <property type="term" value="F:xenobiotic transmembrane transporter activity"/>
    <property type="evidence" value="ECO:0007669"/>
    <property type="project" value="InterPro"/>
</dbReference>
<reference evidence="8 9" key="1">
    <citation type="submission" date="2020-07" db="EMBL/GenBank/DDBJ databases">
        <title>The yeast mating-type switching endonuclease HO is a domesticated member of an unorthodox homing genetic element family.</title>
        <authorList>
            <person name="Coughlan A.Y."/>
            <person name="Lombardi L."/>
            <person name="Braun-Galleani S."/>
            <person name="Martos A.R."/>
            <person name="Galeote V."/>
            <person name="Bigey F."/>
            <person name="Dequin S."/>
            <person name="Byrne K.P."/>
            <person name="Wolfe K.H."/>
        </authorList>
    </citation>
    <scope>NUCLEOTIDE SEQUENCE [LARGE SCALE GENOMIC DNA]</scope>
    <source>
        <strain evidence="8 9">NRRL Y-6702</strain>
    </source>
</reference>
<dbReference type="RefSeq" id="XP_037146357.1">
    <property type="nucleotide sequence ID" value="XM_037290462.1"/>
</dbReference>
<dbReference type="GO" id="GO:1990961">
    <property type="term" value="P:xenobiotic detoxification by transmembrane export across the plasma membrane"/>
    <property type="evidence" value="ECO:0007669"/>
    <property type="project" value="TreeGrafter"/>
</dbReference>
<gene>
    <name evidence="8" type="ORF">HG535_0G05150</name>
</gene>
<dbReference type="SUPFAM" id="SSF103473">
    <property type="entry name" value="MFS general substrate transporter"/>
    <property type="match status" value="1"/>
</dbReference>
<feature type="transmembrane region" description="Helical" evidence="6">
    <location>
        <begin position="517"/>
        <end position="537"/>
    </location>
</feature>
<evidence type="ECO:0000256" key="1">
    <source>
        <dbReference type="ARBA" id="ARBA00004141"/>
    </source>
</evidence>
<feature type="transmembrane region" description="Helical" evidence="6">
    <location>
        <begin position="177"/>
        <end position="196"/>
    </location>
</feature>
<feature type="compositionally biased region" description="Basic and acidic residues" evidence="5">
    <location>
        <begin position="35"/>
        <end position="46"/>
    </location>
</feature>
<keyword evidence="3 6" id="KW-1133">Transmembrane helix</keyword>
<evidence type="ECO:0000256" key="6">
    <source>
        <dbReference type="SAM" id="Phobius"/>
    </source>
</evidence>
<evidence type="ECO:0000256" key="3">
    <source>
        <dbReference type="ARBA" id="ARBA00022989"/>
    </source>
</evidence>
<organism evidence="8 9">
    <name type="scientific">Zygotorulaspora mrakii</name>
    <name type="common">Zygosaccharomyces mrakii</name>
    <dbReference type="NCBI Taxonomy" id="42260"/>
    <lineage>
        <taxon>Eukaryota</taxon>
        <taxon>Fungi</taxon>
        <taxon>Dikarya</taxon>
        <taxon>Ascomycota</taxon>
        <taxon>Saccharomycotina</taxon>
        <taxon>Saccharomycetes</taxon>
        <taxon>Saccharomycetales</taxon>
        <taxon>Saccharomycetaceae</taxon>
        <taxon>Zygotorulaspora</taxon>
    </lineage>
</organism>
<feature type="transmembrane region" description="Helical" evidence="6">
    <location>
        <begin position="382"/>
        <end position="403"/>
    </location>
</feature>
<dbReference type="PANTHER" id="PTHR23502:SF23">
    <property type="entry name" value="FLUCONAZOLE RESISTANCE PROTEIN 1"/>
    <property type="match status" value="1"/>
</dbReference>
<feature type="transmembrane region" description="Helical" evidence="6">
    <location>
        <begin position="147"/>
        <end position="165"/>
    </location>
</feature>
<proteinExistence type="predicted"/>
<dbReference type="GO" id="GO:0005886">
    <property type="term" value="C:plasma membrane"/>
    <property type="evidence" value="ECO:0007669"/>
    <property type="project" value="TreeGrafter"/>
</dbReference>
<dbReference type="AlphaFoldDB" id="A0A7H9BA85"/>
<keyword evidence="4 6" id="KW-0472">Membrane</keyword>
<keyword evidence="9" id="KW-1185">Reference proteome</keyword>
<accession>A0A7H9BA85</accession>
<feature type="transmembrane region" description="Helical" evidence="6">
    <location>
        <begin position="454"/>
        <end position="475"/>
    </location>
</feature>
<evidence type="ECO:0000259" key="7">
    <source>
        <dbReference type="PROSITE" id="PS50850"/>
    </source>
</evidence>
<evidence type="ECO:0000256" key="2">
    <source>
        <dbReference type="ARBA" id="ARBA00022692"/>
    </source>
</evidence>
<dbReference type="NCBIfam" id="TIGR00880">
    <property type="entry name" value="2_A_01_02"/>
    <property type="match status" value="1"/>
</dbReference>
<dbReference type="InterPro" id="IPR011701">
    <property type="entry name" value="MFS"/>
</dbReference>
<dbReference type="GeneID" id="59238415"/>
<evidence type="ECO:0000313" key="8">
    <source>
        <dbReference type="EMBL" id="QLG74632.1"/>
    </source>
</evidence>
<dbReference type="InterPro" id="IPR001958">
    <property type="entry name" value="Tet-R_TetA/multi-R_MdtG-like"/>
</dbReference>
<dbReference type="InterPro" id="IPR036259">
    <property type="entry name" value="MFS_trans_sf"/>
</dbReference>
<dbReference type="Proteomes" id="UP000509704">
    <property type="component" value="Chromosome 7"/>
</dbReference>
<dbReference type="OrthoDB" id="3357846at2759"/>
<evidence type="ECO:0000256" key="5">
    <source>
        <dbReference type="SAM" id="MobiDB-lite"/>
    </source>
</evidence>
<feature type="transmembrane region" description="Helical" evidence="6">
    <location>
        <begin position="235"/>
        <end position="259"/>
    </location>
</feature>
<evidence type="ECO:0000256" key="4">
    <source>
        <dbReference type="ARBA" id="ARBA00023136"/>
    </source>
</evidence>
<keyword evidence="2 6" id="KW-0812">Transmembrane</keyword>
<comment type="subcellular location">
    <subcellularLocation>
        <location evidence="1">Membrane</location>
        <topology evidence="1">Multi-pass membrane protein</topology>
    </subcellularLocation>
</comment>
<feature type="region of interest" description="Disordered" evidence="5">
    <location>
        <begin position="35"/>
        <end position="81"/>
    </location>
</feature>
<name>A0A7H9BA85_ZYGMR</name>
<dbReference type="PROSITE" id="PS50850">
    <property type="entry name" value="MFS"/>
    <property type="match status" value="1"/>
</dbReference>
<feature type="transmembrane region" description="Helical" evidence="6">
    <location>
        <begin position="487"/>
        <end position="505"/>
    </location>
</feature>
<feature type="transmembrane region" description="Helical" evidence="6">
    <location>
        <begin position="202"/>
        <end position="223"/>
    </location>
</feature>
<dbReference type="KEGG" id="zmk:HG535_0G05150"/>
<dbReference type="Pfam" id="PF07690">
    <property type="entry name" value="MFS_1"/>
    <property type="match status" value="1"/>
</dbReference>
<feature type="transmembrane region" description="Helical" evidence="6">
    <location>
        <begin position="423"/>
        <end position="448"/>
    </location>
</feature>
<dbReference type="PANTHER" id="PTHR23502">
    <property type="entry name" value="MAJOR FACILITATOR SUPERFAMILY"/>
    <property type="match status" value="1"/>
</dbReference>
<protein>
    <recommendedName>
        <fullName evidence="7">Major facilitator superfamily (MFS) profile domain-containing protein</fullName>
    </recommendedName>
</protein>
<feature type="transmembrane region" description="Helical" evidence="6">
    <location>
        <begin position="265"/>
        <end position="286"/>
    </location>
</feature>
<feature type="domain" description="Major facilitator superfamily (MFS) profile" evidence="7">
    <location>
        <begin position="109"/>
        <end position="546"/>
    </location>
</feature>
<dbReference type="GO" id="GO:0015244">
    <property type="term" value="F:fluconazole transmembrane transporter activity"/>
    <property type="evidence" value="ECO:0007669"/>
    <property type="project" value="TreeGrafter"/>
</dbReference>
<evidence type="ECO:0000313" key="9">
    <source>
        <dbReference type="Proteomes" id="UP000509704"/>
    </source>
</evidence>
<dbReference type="EMBL" id="CP058610">
    <property type="protein sequence ID" value="QLG74632.1"/>
    <property type="molecule type" value="Genomic_DNA"/>
</dbReference>
<dbReference type="Gene3D" id="1.20.1250.20">
    <property type="entry name" value="MFS general substrate transporter like domains"/>
    <property type="match status" value="1"/>
</dbReference>
<dbReference type="FunFam" id="1.20.1250.20:FF:000011">
    <property type="entry name" value="MFS multidrug transporter, putative"/>
    <property type="match status" value="1"/>
</dbReference>
<dbReference type="InterPro" id="IPR020846">
    <property type="entry name" value="MFS_dom"/>
</dbReference>